<dbReference type="Pfam" id="PF04542">
    <property type="entry name" value="Sigma70_r2"/>
    <property type="match status" value="1"/>
</dbReference>
<protein>
    <submittedName>
        <fullName evidence="7">RNA polymerase sigma-70 factor</fullName>
    </submittedName>
</protein>
<keyword evidence="3" id="KW-0731">Sigma factor</keyword>
<organism evidence="7 8">
    <name type="scientific">Carboxylicivirga marina</name>
    <dbReference type="NCBI Taxonomy" id="2800988"/>
    <lineage>
        <taxon>Bacteria</taxon>
        <taxon>Pseudomonadati</taxon>
        <taxon>Bacteroidota</taxon>
        <taxon>Bacteroidia</taxon>
        <taxon>Marinilabiliales</taxon>
        <taxon>Marinilabiliaceae</taxon>
        <taxon>Carboxylicivirga</taxon>
    </lineage>
</organism>
<keyword evidence="8" id="KW-1185">Reference proteome</keyword>
<evidence type="ECO:0000256" key="2">
    <source>
        <dbReference type="ARBA" id="ARBA00023015"/>
    </source>
</evidence>
<dbReference type="PANTHER" id="PTHR43133:SF46">
    <property type="entry name" value="RNA POLYMERASE SIGMA-70 FACTOR ECF SUBFAMILY"/>
    <property type="match status" value="1"/>
</dbReference>
<dbReference type="Gene3D" id="1.10.10.10">
    <property type="entry name" value="Winged helix-like DNA-binding domain superfamily/Winged helix DNA-binding domain"/>
    <property type="match status" value="1"/>
</dbReference>
<evidence type="ECO:0000259" key="6">
    <source>
        <dbReference type="Pfam" id="PF08281"/>
    </source>
</evidence>
<sequence length="195" mass="23119">MNKVLFDIEALRQGDREVFEAIYNEFSDMLYHLCMEYLHDATIAEEIVQDAFVKLWDVREGVRDDLSLRNYLYTITKNNCLMQIRKEQTLIKSKKELKYIEMQFNYEAMAAMADDVLQFDELKSRIDEAIEALPDKLKEVFILSRFDELKYKEIAEQLDVSVKTVEVRISKSLSILRNELKDYLPVIYLMTFILS</sequence>
<dbReference type="PANTHER" id="PTHR43133">
    <property type="entry name" value="RNA POLYMERASE ECF-TYPE SIGMA FACTO"/>
    <property type="match status" value="1"/>
</dbReference>
<reference evidence="7 8" key="1">
    <citation type="submission" date="2021-01" db="EMBL/GenBank/DDBJ databases">
        <title>Carboxyliciviraga sp.nov., isolated from coastal sediments.</title>
        <authorList>
            <person name="Lu D."/>
            <person name="Zhang T."/>
        </authorList>
    </citation>
    <scope>NUCLEOTIDE SEQUENCE [LARGE SCALE GENOMIC DNA]</scope>
    <source>
        <strain evidence="7 8">N1Y132</strain>
    </source>
</reference>
<dbReference type="EMBL" id="JAENRR010000118">
    <property type="protein sequence ID" value="MBK3519996.1"/>
    <property type="molecule type" value="Genomic_DNA"/>
</dbReference>
<dbReference type="Pfam" id="PF08281">
    <property type="entry name" value="Sigma70_r4_2"/>
    <property type="match status" value="1"/>
</dbReference>
<keyword evidence="2" id="KW-0805">Transcription regulation</keyword>
<evidence type="ECO:0000313" key="7">
    <source>
        <dbReference type="EMBL" id="MBK3519996.1"/>
    </source>
</evidence>
<dbReference type="CDD" id="cd06171">
    <property type="entry name" value="Sigma70_r4"/>
    <property type="match status" value="1"/>
</dbReference>
<dbReference type="InterPro" id="IPR014327">
    <property type="entry name" value="RNA_pol_sigma70_bacteroid"/>
</dbReference>
<dbReference type="InterPro" id="IPR013324">
    <property type="entry name" value="RNA_pol_sigma_r3/r4-like"/>
</dbReference>
<dbReference type="InterPro" id="IPR039425">
    <property type="entry name" value="RNA_pol_sigma-70-like"/>
</dbReference>
<evidence type="ECO:0000256" key="4">
    <source>
        <dbReference type="ARBA" id="ARBA00023163"/>
    </source>
</evidence>
<gene>
    <name evidence="7" type="ORF">JIV24_21875</name>
</gene>
<dbReference type="Proteomes" id="UP000605676">
    <property type="component" value="Unassembled WGS sequence"/>
</dbReference>
<dbReference type="NCBIfam" id="TIGR02937">
    <property type="entry name" value="sigma70-ECF"/>
    <property type="match status" value="1"/>
</dbReference>
<dbReference type="InterPro" id="IPR014284">
    <property type="entry name" value="RNA_pol_sigma-70_dom"/>
</dbReference>
<evidence type="ECO:0000313" key="8">
    <source>
        <dbReference type="Proteomes" id="UP000605676"/>
    </source>
</evidence>
<dbReference type="InterPro" id="IPR013249">
    <property type="entry name" value="RNA_pol_sigma70_r4_t2"/>
</dbReference>
<dbReference type="SUPFAM" id="SSF88946">
    <property type="entry name" value="Sigma2 domain of RNA polymerase sigma factors"/>
    <property type="match status" value="1"/>
</dbReference>
<comment type="caution">
    <text evidence="7">The sequence shown here is derived from an EMBL/GenBank/DDBJ whole genome shotgun (WGS) entry which is preliminary data.</text>
</comment>
<comment type="similarity">
    <text evidence="1">Belongs to the sigma-70 factor family. ECF subfamily.</text>
</comment>
<feature type="domain" description="RNA polymerase sigma factor 70 region 4 type 2" evidence="6">
    <location>
        <begin position="125"/>
        <end position="173"/>
    </location>
</feature>
<feature type="domain" description="RNA polymerase sigma-70 region 2" evidence="5">
    <location>
        <begin position="23"/>
        <end position="88"/>
    </location>
</feature>
<dbReference type="SUPFAM" id="SSF88659">
    <property type="entry name" value="Sigma3 and sigma4 domains of RNA polymerase sigma factors"/>
    <property type="match status" value="1"/>
</dbReference>
<evidence type="ECO:0000259" key="5">
    <source>
        <dbReference type="Pfam" id="PF04542"/>
    </source>
</evidence>
<name>A0ABS1HQP5_9BACT</name>
<dbReference type="InterPro" id="IPR013325">
    <property type="entry name" value="RNA_pol_sigma_r2"/>
</dbReference>
<accession>A0ABS1HQP5</accession>
<dbReference type="RefSeq" id="WP_200467213.1">
    <property type="nucleotide sequence ID" value="NZ_JAENRR010000118.1"/>
</dbReference>
<dbReference type="Gene3D" id="1.10.1740.10">
    <property type="match status" value="1"/>
</dbReference>
<dbReference type="InterPro" id="IPR007627">
    <property type="entry name" value="RNA_pol_sigma70_r2"/>
</dbReference>
<evidence type="ECO:0000256" key="3">
    <source>
        <dbReference type="ARBA" id="ARBA00023082"/>
    </source>
</evidence>
<dbReference type="InterPro" id="IPR036388">
    <property type="entry name" value="WH-like_DNA-bd_sf"/>
</dbReference>
<proteinExistence type="inferred from homology"/>
<dbReference type="NCBIfam" id="TIGR02985">
    <property type="entry name" value="Sig70_bacteroi1"/>
    <property type="match status" value="1"/>
</dbReference>
<keyword evidence="4" id="KW-0804">Transcription</keyword>
<evidence type="ECO:0000256" key="1">
    <source>
        <dbReference type="ARBA" id="ARBA00010641"/>
    </source>
</evidence>